<protein>
    <submittedName>
        <fullName evidence="2">Uncharacterized protein</fullName>
    </submittedName>
</protein>
<evidence type="ECO:0000313" key="2">
    <source>
        <dbReference type="EMBL" id="MPC39678.1"/>
    </source>
</evidence>
<evidence type="ECO:0000313" key="3">
    <source>
        <dbReference type="Proteomes" id="UP000324222"/>
    </source>
</evidence>
<sequence>MPAWTEMLRDAPPSGCSTFTRQVYTLVVVWWGSGGGGGRHPGCRQDGPIAASLDSSEVLPVTVTQAVTTGGLDVTLALSVLCSHGVRGASLQQAVPELHDQCGVAGRYSHYSAWPGWRGDGRKDRRRDRRQQTLLIITFSTRRSAGRRGVLRDRQPPPRHLWVDGKVSDKPQRCLRGKASDSYQENIDMHKSRVTRGETTRLQHYEVFSFRVRILNVGQGRCRPRHPPETVSTGSGHGKREAKALMNV</sequence>
<feature type="compositionally biased region" description="Basic and acidic residues" evidence="1">
    <location>
        <begin position="238"/>
        <end position="248"/>
    </location>
</feature>
<comment type="caution">
    <text evidence="2">The sequence shown here is derived from an EMBL/GenBank/DDBJ whole genome shotgun (WGS) entry which is preliminary data.</text>
</comment>
<dbReference type="Proteomes" id="UP000324222">
    <property type="component" value="Unassembled WGS sequence"/>
</dbReference>
<gene>
    <name evidence="2" type="ORF">E2C01_033223</name>
</gene>
<proteinExistence type="predicted"/>
<name>A0A5B7F3G0_PORTR</name>
<accession>A0A5B7F3G0</accession>
<reference evidence="2 3" key="1">
    <citation type="submission" date="2019-05" db="EMBL/GenBank/DDBJ databases">
        <title>Another draft genome of Portunus trituberculatus and its Hox gene families provides insights of decapod evolution.</title>
        <authorList>
            <person name="Jeong J.-H."/>
            <person name="Song I."/>
            <person name="Kim S."/>
            <person name="Choi T."/>
            <person name="Kim D."/>
            <person name="Ryu S."/>
            <person name="Kim W."/>
        </authorList>
    </citation>
    <scope>NUCLEOTIDE SEQUENCE [LARGE SCALE GENOMIC DNA]</scope>
    <source>
        <tissue evidence="2">Muscle</tissue>
    </source>
</reference>
<organism evidence="2 3">
    <name type="scientific">Portunus trituberculatus</name>
    <name type="common">Swimming crab</name>
    <name type="synonym">Neptunus trituberculatus</name>
    <dbReference type="NCBI Taxonomy" id="210409"/>
    <lineage>
        <taxon>Eukaryota</taxon>
        <taxon>Metazoa</taxon>
        <taxon>Ecdysozoa</taxon>
        <taxon>Arthropoda</taxon>
        <taxon>Crustacea</taxon>
        <taxon>Multicrustacea</taxon>
        <taxon>Malacostraca</taxon>
        <taxon>Eumalacostraca</taxon>
        <taxon>Eucarida</taxon>
        <taxon>Decapoda</taxon>
        <taxon>Pleocyemata</taxon>
        <taxon>Brachyura</taxon>
        <taxon>Eubrachyura</taxon>
        <taxon>Portunoidea</taxon>
        <taxon>Portunidae</taxon>
        <taxon>Portuninae</taxon>
        <taxon>Portunus</taxon>
    </lineage>
</organism>
<feature type="region of interest" description="Disordered" evidence="1">
    <location>
        <begin position="221"/>
        <end position="248"/>
    </location>
</feature>
<keyword evidence="3" id="KW-1185">Reference proteome</keyword>
<dbReference type="EMBL" id="VSRR010004437">
    <property type="protein sequence ID" value="MPC39678.1"/>
    <property type="molecule type" value="Genomic_DNA"/>
</dbReference>
<evidence type="ECO:0000256" key="1">
    <source>
        <dbReference type="SAM" id="MobiDB-lite"/>
    </source>
</evidence>
<dbReference type="AlphaFoldDB" id="A0A5B7F3G0"/>